<evidence type="ECO:0000313" key="3">
    <source>
        <dbReference type="Proteomes" id="UP000182858"/>
    </source>
</evidence>
<dbReference type="GeneID" id="78552754"/>
<dbReference type="EMBL" id="LT629689">
    <property type="protein sequence ID" value="SDE87741.1"/>
    <property type="molecule type" value="Genomic_DNA"/>
</dbReference>
<name>A0A5C5QCX6_9PSED</name>
<gene>
    <name evidence="2" type="ORF">FIV36_17830</name>
    <name evidence="1" type="ORF">SAMN05216591_1246</name>
</gene>
<dbReference type="Proteomes" id="UP000182858">
    <property type="component" value="Chromosome I"/>
</dbReference>
<accession>A0A5C5QCX6</accession>
<reference evidence="2 4" key="2">
    <citation type="submission" date="2019-06" db="EMBL/GenBank/DDBJ databases">
        <title>Pseudomonas bimorpha sp. nov. isolated from bovine raw milk and skim milk concentrate.</title>
        <authorList>
            <person name="Hofmann K."/>
            <person name="Huptas C."/>
            <person name="Doll E."/>
            <person name="Scherer S."/>
            <person name="Wenning M."/>
        </authorList>
    </citation>
    <scope>NUCLEOTIDE SEQUENCE [LARGE SCALE GENOMIC DNA]</scope>
    <source>
        <strain evidence="2 4">DSM 17835</strain>
    </source>
</reference>
<dbReference type="Proteomes" id="UP000317951">
    <property type="component" value="Unassembled WGS sequence"/>
</dbReference>
<protein>
    <submittedName>
        <fullName evidence="2">Host nuclease inhibitor protein</fullName>
    </submittedName>
</protein>
<reference evidence="1 3" key="1">
    <citation type="submission" date="2016-10" db="EMBL/GenBank/DDBJ databases">
        <authorList>
            <person name="Varghese N."/>
            <person name="Submissions S."/>
        </authorList>
    </citation>
    <scope>NUCLEOTIDE SEQUENCE [LARGE SCALE GENOMIC DNA]</scope>
    <source>
        <strain evidence="1 3">DSM 17835</strain>
    </source>
</reference>
<evidence type="ECO:0000313" key="2">
    <source>
        <dbReference type="EMBL" id="TWS03170.1"/>
    </source>
</evidence>
<evidence type="ECO:0000313" key="1">
    <source>
        <dbReference type="EMBL" id="SDE87741.1"/>
    </source>
</evidence>
<keyword evidence="3" id="KW-1185">Reference proteome</keyword>
<dbReference type="RefSeq" id="WP_010564671.1">
    <property type="nucleotide sequence ID" value="NZ_LT629689.1"/>
</dbReference>
<organism evidence="2 4">
    <name type="scientific">Pseudomonas extremaustralis</name>
    <dbReference type="NCBI Taxonomy" id="359110"/>
    <lineage>
        <taxon>Bacteria</taxon>
        <taxon>Pseudomonadati</taxon>
        <taxon>Pseudomonadota</taxon>
        <taxon>Gammaproteobacteria</taxon>
        <taxon>Pseudomonadales</taxon>
        <taxon>Pseudomonadaceae</taxon>
        <taxon>Pseudomonas</taxon>
    </lineage>
</organism>
<evidence type="ECO:0000313" key="4">
    <source>
        <dbReference type="Proteomes" id="UP000317951"/>
    </source>
</evidence>
<proteinExistence type="predicted"/>
<dbReference type="OrthoDB" id="6431873at2"/>
<dbReference type="AlphaFoldDB" id="A0A5C5QCX6"/>
<sequence>MKKTITAYCFASGHIDFGNTLPEGAIALAQGEEKLVRDIITVTARLSRLDNVTLFVPGVPEARNQREGITAVAHYIQRLGKDNQAGFRALGA</sequence>
<dbReference type="EMBL" id="VFET01000014">
    <property type="protein sequence ID" value="TWS03170.1"/>
    <property type="molecule type" value="Genomic_DNA"/>
</dbReference>